<feature type="compositionally biased region" description="Polar residues" evidence="7">
    <location>
        <begin position="24"/>
        <end position="43"/>
    </location>
</feature>
<accession>A0ABU6SNA3</accession>
<feature type="region of interest" description="Disordered" evidence="7">
    <location>
        <begin position="1"/>
        <end position="44"/>
    </location>
</feature>
<comment type="similarity">
    <text evidence="6">Belongs to the NFYA/HAP2 subunit family.</text>
</comment>
<comment type="caution">
    <text evidence="8">The sequence shown here is derived from an EMBL/GenBank/DDBJ whole genome shotgun (WGS) entry which is preliminary data.</text>
</comment>
<evidence type="ECO:0000256" key="2">
    <source>
        <dbReference type="ARBA" id="ARBA00023015"/>
    </source>
</evidence>
<organism evidence="8 9">
    <name type="scientific">Stylosanthes scabra</name>
    <dbReference type="NCBI Taxonomy" id="79078"/>
    <lineage>
        <taxon>Eukaryota</taxon>
        <taxon>Viridiplantae</taxon>
        <taxon>Streptophyta</taxon>
        <taxon>Embryophyta</taxon>
        <taxon>Tracheophyta</taxon>
        <taxon>Spermatophyta</taxon>
        <taxon>Magnoliopsida</taxon>
        <taxon>eudicotyledons</taxon>
        <taxon>Gunneridae</taxon>
        <taxon>Pentapetalae</taxon>
        <taxon>rosids</taxon>
        <taxon>fabids</taxon>
        <taxon>Fabales</taxon>
        <taxon>Fabaceae</taxon>
        <taxon>Papilionoideae</taxon>
        <taxon>50 kb inversion clade</taxon>
        <taxon>dalbergioids sensu lato</taxon>
        <taxon>Dalbergieae</taxon>
        <taxon>Pterocarpus clade</taxon>
        <taxon>Stylosanthes</taxon>
    </lineage>
</organism>
<dbReference type="Gene3D" id="6.10.250.2430">
    <property type="match status" value="1"/>
</dbReference>
<feature type="compositionally biased region" description="Basic residues" evidence="7">
    <location>
        <begin position="1"/>
        <end position="13"/>
    </location>
</feature>
<evidence type="ECO:0000313" key="9">
    <source>
        <dbReference type="Proteomes" id="UP001341840"/>
    </source>
</evidence>
<evidence type="ECO:0000256" key="7">
    <source>
        <dbReference type="SAM" id="MobiDB-lite"/>
    </source>
</evidence>
<name>A0ABU6SNA3_9FABA</name>
<reference evidence="8 9" key="1">
    <citation type="journal article" date="2023" name="Plants (Basel)">
        <title>Bridging the Gap: Combining Genomics and Transcriptomics Approaches to Understand Stylosanthes scabra, an Orphan Legume from the Brazilian Caatinga.</title>
        <authorList>
            <person name="Ferreira-Neto J.R.C."/>
            <person name="da Silva M.D."/>
            <person name="Binneck E."/>
            <person name="de Melo N.F."/>
            <person name="da Silva R.H."/>
            <person name="de Melo A.L.T.M."/>
            <person name="Pandolfi V."/>
            <person name="Bustamante F.O."/>
            <person name="Brasileiro-Vidal A.C."/>
            <person name="Benko-Iseppon A.M."/>
        </authorList>
    </citation>
    <scope>NUCLEOTIDE SEQUENCE [LARGE SCALE GENOMIC DNA]</scope>
    <source>
        <tissue evidence="8">Leaves</tissue>
    </source>
</reference>
<gene>
    <name evidence="8" type="ORF">PIB30_066460</name>
</gene>
<evidence type="ECO:0000256" key="6">
    <source>
        <dbReference type="RuleBase" id="RU367155"/>
    </source>
</evidence>
<dbReference type="EMBL" id="JASCZI010061093">
    <property type="protein sequence ID" value="MED6137599.1"/>
    <property type="molecule type" value="Genomic_DNA"/>
</dbReference>
<dbReference type="PANTHER" id="PTHR12632">
    <property type="entry name" value="TRANSCRIPTION FACTOR NF-Y ALPHA-RELATED"/>
    <property type="match status" value="1"/>
</dbReference>
<comment type="function">
    <text evidence="6">Component of the sequence-specific heterotrimeric transcription factor (NF-Y) which specifically recognizes a 5'-CCAAT-3' box motif found in the promoters of its target genes.</text>
</comment>
<dbReference type="PROSITE" id="PS51152">
    <property type="entry name" value="NFYA_HAP2_2"/>
    <property type="match status" value="1"/>
</dbReference>
<dbReference type="Proteomes" id="UP001341840">
    <property type="component" value="Unassembled WGS sequence"/>
</dbReference>
<protein>
    <recommendedName>
        <fullName evidence="6">Nuclear transcription factor Y subunit</fullName>
    </recommendedName>
</protein>
<evidence type="ECO:0000256" key="5">
    <source>
        <dbReference type="ARBA" id="ARBA00023242"/>
    </source>
</evidence>
<keyword evidence="9" id="KW-1185">Reference proteome</keyword>
<evidence type="ECO:0000313" key="8">
    <source>
        <dbReference type="EMBL" id="MED6137599.1"/>
    </source>
</evidence>
<evidence type="ECO:0000256" key="1">
    <source>
        <dbReference type="ARBA" id="ARBA00004123"/>
    </source>
</evidence>
<evidence type="ECO:0000256" key="4">
    <source>
        <dbReference type="ARBA" id="ARBA00023163"/>
    </source>
</evidence>
<proteinExistence type="inferred from homology"/>
<keyword evidence="2 6" id="KW-0805">Transcription regulation</keyword>
<keyword evidence="3 6" id="KW-0238">DNA-binding</keyword>
<keyword evidence="5 6" id="KW-0539">Nucleus</keyword>
<feature type="non-terminal residue" evidence="8">
    <location>
        <position position="1"/>
    </location>
</feature>
<evidence type="ECO:0000256" key="3">
    <source>
        <dbReference type="ARBA" id="ARBA00023125"/>
    </source>
</evidence>
<dbReference type="Pfam" id="PF02045">
    <property type="entry name" value="CBFB_NFYA"/>
    <property type="match status" value="1"/>
</dbReference>
<dbReference type="InterPro" id="IPR001289">
    <property type="entry name" value="NFYA"/>
</dbReference>
<sequence length="112" mass="12412">PYLHESRHRHALNRVRGSGGRFLSTKQHQQSNAHLGSNTNNAYDNKDASEVEIHLSRTASNVSSIATFSDRMTLSSDNARDDNGYMWGQLEPQLFLASPSNIGGTYHASVVR</sequence>
<comment type="subunit">
    <text evidence="6">Heterotrimer.</text>
</comment>
<keyword evidence="4 6" id="KW-0804">Transcription</keyword>
<comment type="subcellular location">
    <subcellularLocation>
        <location evidence="1 6">Nucleus</location>
    </subcellularLocation>
</comment>